<gene>
    <name evidence="1" type="ORF">COO91_06967</name>
</gene>
<accession>A0A2K8SZS0</accession>
<evidence type="ECO:0000313" key="1">
    <source>
        <dbReference type="EMBL" id="AUB40931.1"/>
    </source>
</evidence>
<dbReference type="Proteomes" id="UP000232003">
    <property type="component" value="Chromosome"/>
</dbReference>
<organism evidence="1 2">
    <name type="scientific">Nostoc flagelliforme CCNUN1</name>
    <dbReference type="NCBI Taxonomy" id="2038116"/>
    <lineage>
        <taxon>Bacteria</taxon>
        <taxon>Bacillati</taxon>
        <taxon>Cyanobacteriota</taxon>
        <taxon>Cyanophyceae</taxon>
        <taxon>Nostocales</taxon>
        <taxon>Nostocaceae</taxon>
        <taxon>Nostoc</taxon>
    </lineage>
</organism>
<keyword evidence="2" id="KW-1185">Reference proteome</keyword>
<dbReference type="EMBL" id="CP024785">
    <property type="protein sequence ID" value="AUB40931.1"/>
    <property type="molecule type" value="Genomic_DNA"/>
</dbReference>
<dbReference type="KEGG" id="nfl:COO91_06967"/>
<sequence length="42" mass="4945">MSKFCPKSYIIYPCLGKTKMLSPPNMEEASEDWDFQEAREGW</sequence>
<dbReference type="AlphaFoldDB" id="A0A2K8SZS0"/>
<evidence type="ECO:0000313" key="2">
    <source>
        <dbReference type="Proteomes" id="UP000232003"/>
    </source>
</evidence>
<name>A0A2K8SZS0_9NOSO</name>
<proteinExistence type="predicted"/>
<reference evidence="1 2" key="1">
    <citation type="submission" date="2017-11" db="EMBL/GenBank/DDBJ databases">
        <title>Complete genome of a free-living desiccation-tolerant cyanobacterium and its photosynthetic adaptation to extreme terrestrial habitat.</title>
        <authorList>
            <person name="Shang J."/>
        </authorList>
    </citation>
    <scope>NUCLEOTIDE SEQUENCE [LARGE SCALE GENOMIC DNA]</scope>
    <source>
        <strain evidence="1 2">CCNUN1</strain>
    </source>
</reference>
<protein>
    <submittedName>
        <fullName evidence="1">Uncharacterized protein</fullName>
    </submittedName>
</protein>